<evidence type="ECO:0000313" key="2">
    <source>
        <dbReference type="EMBL" id="KAK2190167.1"/>
    </source>
</evidence>
<organism evidence="2 3">
    <name type="scientific">Ridgeia piscesae</name>
    <name type="common">Tubeworm</name>
    <dbReference type="NCBI Taxonomy" id="27915"/>
    <lineage>
        <taxon>Eukaryota</taxon>
        <taxon>Metazoa</taxon>
        <taxon>Spiralia</taxon>
        <taxon>Lophotrochozoa</taxon>
        <taxon>Annelida</taxon>
        <taxon>Polychaeta</taxon>
        <taxon>Sedentaria</taxon>
        <taxon>Canalipalpata</taxon>
        <taxon>Sabellida</taxon>
        <taxon>Siboglinidae</taxon>
        <taxon>Ridgeia</taxon>
    </lineage>
</organism>
<keyword evidence="1" id="KW-1133">Transmembrane helix</keyword>
<name>A0AAD9UI81_RIDPI</name>
<reference evidence="2" key="1">
    <citation type="journal article" date="2023" name="Mol. Biol. Evol.">
        <title>Third-Generation Sequencing Reveals the Adaptive Role of the Epigenome in Three Deep-Sea Polychaetes.</title>
        <authorList>
            <person name="Perez M."/>
            <person name="Aroh O."/>
            <person name="Sun Y."/>
            <person name="Lan Y."/>
            <person name="Juniper S.K."/>
            <person name="Young C.R."/>
            <person name="Angers B."/>
            <person name="Qian P.Y."/>
        </authorList>
    </citation>
    <scope>NUCLEOTIDE SEQUENCE</scope>
    <source>
        <strain evidence="2">R07B-5</strain>
    </source>
</reference>
<protein>
    <submittedName>
        <fullName evidence="2">Uncharacterized protein</fullName>
    </submittedName>
</protein>
<keyword evidence="3" id="KW-1185">Reference proteome</keyword>
<comment type="caution">
    <text evidence="2">The sequence shown here is derived from an EMBL/GenBank/DDBJ whole genome shotgun (WGS) entry which is preliminary data.</text>
</comment>
<keyword evidence="1" id="KW-0472">Membrane</keyword>
<proteinExistence type="predicted"/>
<accession>A0AAD9UI81</accession>
<dbReference type="EMBL" id="JAODUO010000086">
    <property type="protein sequence ID" value="KAK2190167.1"/>
    <property type="molecule type" value="Genomic_DNA"/>
</dbReference>
<dbReference type="Proteomes" id="UP001209878">
    <property type="component" value="Unassembled WGS sequence"/>
</dbReference>
<feature type="transmembrane region" description="Helical" evidence="1">
    <location>
        <begin position="71"/>
        <end position="92"/>
    </location>
</feature>
<dbReference type="AlphaFoldDB" id="A0AAD9UI81"/>
<keyword evidence="1" id="KW-0812">Transmembrane</keyword>
<evidence type="ECO:0000313" key="3">
    <source>
        <dbReference type="Proteomes" id="UP001209878"/>
    </source>
</evidence>
<evidence type="ECO:0000256" key="1">
    <source>
        <dbReference type="SAM" id="Phobius"/>
    </source>
</evidence>
<sequence>MTLYGYKVKYSEQTIRNKYDITYDITSYKQLLLNCNQHGMSKMSLSFFKHLRNQWYTVSCLTIQQAVFKKLCFSTILQPILLLFIGGTMSLWTCHMTTFTCHTIS</sequence>
<gene>
    <name evidence="2" type="ORF">NP493_87g02061</name>
</gene>